<evidence type="ECO:0000313" key="1">
    <source>
        <dbReference type="EMBL" id="NEX64911.1"/>
    </source>
</evidence>
<dbReference type="Proteomes" id="UP000482155">
    <property type="component" value="Unassembled WGS sequence"/>
</dbReference>
<sequence>MASVSEYEKLHADALEDLNRNKTALKLRNLGAEVHDIELAKNRCPTCHQDVADSLLIEVVDGPQMDLEANIEYLKKQTSMLDRQIAGGQKAVKDTERLLCDLSQKIEETRSLLGDLRTDVATDATASRAVVRQQIQIELETERLQKTEVEAGKLLQNLDQIAERLRLNQAARAKVPKEYYSEEDKRKIGVFEKLFRANASAFEYESAPIRDIRINEDTLVPFLSNIELREINLTPTSKAQRPTLSTTDIKADSSASDFVRLILSYLLALHQASALPEGGRRHPGILMLDEPGQHSMAQSSQRALLQQIAACTSLQGIVAASFDESPEVFREVTHGIEFKLIELDAKSIAPLINNNSENSSND</sequence>
<reference evidence="1 2" key="1">
    <citation type="submission" date="2020-02" db="EMBL/GenBank/DDBJ databases">
        <authorList>
            <person name="Kim M.K."/>
        </authorList>
    </citation>
    <scope>NUCLEOTIDE SEQUENCE [LARGE SCALE GENOMIC DNA]</scope>
    <source>
        <strain evidence="1 2">17J57-3</strain>
    </source>
</reference>
<evidence type="ECO:0000313" key="2">
    <source>
        <dbReference type="Proteomes" id="UP000482155"/>
    </source>
</evidence>
<accession>A0A6B3SWK6</accession>
<organism evidence="1 2">
    <name type="scientific">Noviherbaspirillum galbum</name>
    <dbReference type="NCBI Taxonomy" id="2709383"/>
    <lineage>
        <taxon>Bacteria</taxon>
        <taxon>Pseudomonadati</taxon>
        <taxon>Pseudomonadota</taxon>
        <taxon>Betaproteobacteria</taxon>
        <taxon>Burkholderiales</taxon>
        <taxon>Oxalobacteraceae</taxon>
        <taxon>Noviherbaspirillum</taxon>
    </lineage>
</organism>
<comment type="caution">
    <text evidence="1">The sequence shown here is derived from an EMBL/GenBank/DDBJ whole genome shotgun (WGS) entry which is preliminary data.</text>
</comment>
<proteinExistence type="predicted"/>
<dbReference type="RefSeq" id="WP_163968822.1">
    <property type="nucleotide sequence ID" value="NZ_JAAIVB010000085.1"/>
</dbReference>
<gene>
    <name evidence="1" type="ORF">G3574_27860</name>
</gene>
<keyword evidence="2" id="KW-1185">Reference proteome</keyword>
<name>A0A6B3SWK6_9BURK</name>
<protein>
    <submittedName>
        <fullName evidence="1">Uncharacterized protein</fullName>
    </submittedName>
</protein>
<dbReference type="EMBL" id="JAAIVB010000085">
    <property type="protein sequence ID" value="NEX64911.1"/>
    <property type="molecule type" value="Genomic_DNA"/>
</dbReference>
<dbReference type="AlphaFoldDB" id="A0A6B3SWK6"/>